<dbReference type="AlphaFoldDB" id="A6I672"/>
<dbReference type="Proteomes" id="UP000234681">
    <property type="component" value="Chromosome 1"/>
</dbReference>
<protein>
    <submittedName>
        <fullName evidence="1">RCG39980</fullName>
    </submittedName>
</protein>
<evidence type="ECO:0000313" key="1">
    <source>
        <dbReference type="EMBL" id="EDM18508.1"/>
    </source>
</evidence>
<dbReference type="EMBL" id="CH473956">
    <property type="protein sequence ID" value="EDM18508.1"/>
    <property type="molecule type" value="Genomic_DNA"/>
</dbReference>
<name>A6I672_RAT</name>
<reference evidence="1 2" key="1">
    <citation type="submission" date="2005-09" db="EMBL/GenBank/DDBJ databases">
        <authorList>
            <person name="Mural R.J."/>
            <person name="Li P.W."/>
            <person name="Adams M.D."/>
            <person name="Amanatides P.G."/>
            <person name="Baden-Tillson H."/>
            <person name="Barnstead M."/>
            <person name="Chin S.H."/>
            <person name="Dew I."/>
            <person name="Evans C.A."/>
            <person name="Ferriera S."/>
            <person name="Flanigan M."/>
            <person name="Fosler C."/>
            <person name="Glodek A."/>
            <person name="Gu Z."/>
            <person name="Holt R.A."/>
            <person name="Jennings D."/>
            <person name="Kraft C.L."/>
            <person name="Lu F."/>
            <person name="Nguyen T."/>
            <person name="Nusskern D.R."/>
            <person name="Pfannkoch C.M."/>
            <person name="Sitter C."/>
            <person name="Sutton G.G."/>
            <person name="Venter J.C."/>
            <person name="Wang Z."/>
            <person name="Woodage T."/>
            <person name="Zheng X.H."/>
            <person name="Zhong F."/>
        </authorList>
    </citation>
    <scope>NUCLEOTIDE SEQUENCE [LARGE SCALE GENOMIC DNA]</scope>
    <source>
        <strain>BN</strain>
        <strain evidence="2">Sprague-Dawley</strain>
    </source>
</reference>
<organism evidence="1 2">
    <name type="scientific">Rattus norvegicus</name>
    <name type="common">Rat</name>
    <dbReference type="NCBI Taxonomy" id="10116"/>
    <lineage>
        <taxon>Eukaryota</taxon>
        <taxon>Metazoa</taxon>
        <taxon>Chordata</taxon>
        <taxon>Craniata</taxon>
        <taxon>Vertebrata</taxon>
        <taxon>Euteleostomi</taxon>
        <taxon>Mammalia</taxon>
        <taxon>Eutheria</taxon>
        <taxon>Euarchontoglires</taxon>
        <taxon>Glires</taxon>
        <taxon>Rodentia</taxon>
        <taxon>Myomorpha</taxon>
        <taxon>Muroidea</taxon>
        <taxon>Muridae</taxon>
        <taxon>Murinae</taxon>
        <taxon>Rattus</taxon>
    </lineage>
</organism>
<accession>A6I672</accession>
<proteinExistence type="predicted"/>
<evidence type="ECO:0000313" key="2">
    <source>
        <dbReference type="Proteomes" id="UP000234681"/>
    </source>
</evidence>
<sequence length="34" mass="4090">MRCQLFVKVSCEMIFPNQIIQREPHLKRGSSRKE</sequence>
<gene>
    <name evidence="1" type="ORF">rCG_39980</name>
</gene>